<evidence type="ECO:0000259" key="2">
    <source>
        <dbReference type="Pfam" id="PF00266"/>
    </source>
</evidence>
<dbReference type="EMBL" id="JAOSLC020000002">
    <property type="protein sequence ID" value="MDD7913115.1"/>
    <property type="molecule type" value="Genomic_DNA"/>
</dbReference>
<dbReference type="PANTHER" id="PTHR43586">
    <property type="entry name" value="CYSTEINE DESULFURASE"/>
    <property type="match status" value="1"/>
</dbReference>
<protein>
    <submittedName>
        <fullName evidence="3">Aminotransferase class V-fold PLP-dependent enzyme</fullName>
    </submittedName>
</protein>
<organism evidence="3 4">
    <name type="scientific">Polaribacter ponticola</name>
    <dbReference type="NCBI Taxonomy" id="2978475"/>
    <lineage>
        <taxon>Bacteria</taxon>
        <taxon>Pseudomonadati</taxon>
        <taxon>Bacteroidota</taxon>
        <taxon>Flavobacteriia</taxon>
        <taxon>Flavobacteriales</taxon>
        <taxon>Flavobacteriaceae</taxon>
    </lineage>
</organism>
<dbReference type="InterPro" id="IPR015421">
    <property type="entry name" value="PyrdxlP-dep_Trfase_major"/>
</dbReference>
<accession>A0ABT5S4S6</accession>
<dbReference type="InterPro" id="IPR015422">
    <property type="entry name" value="PyrdxlP-dep_Trfase_small"/>
</dbReference>
<dbReference type="InterPro" id="IPR000192">
    <property type="entry name" value="Aminotrans_V_dom"/>
</dbReference>
<proteinExistence type="predicted"/>
<comment type="caution">
    <text evidence="3">The sequence shown here is derived from an EMBL/GenBank/DDBJ whole genome shotgun (WGS) entry which is preliminary data.</text>
</comment>
<sequence>MILENQKHLFSFPEEITYLNIASQSPSFKAVEQAGIEGVLEKSNPHKITGHHYFEPVKEVKQLFAKLIDVEDYNRIANIPSASYGLATAANNITLKKGDEILLVEEQFPSNYYVWEKLANKFDATIKIASMPTSKENRGENWNEEILNSISDKTTVVTLGNIHWANGTLFDLKAIRKKTTAHNALLIIDGSQSVGALPFSVKEIQPDALICAGYKWLFGPYGCGYAYFGSYFDNGNPLEENWSNRLDSENMSGLTSYQPKHKPLANRYSAGEHASFIYMKMQIAALKQVLDWTPNAIQNYCKEITSEAVITLKENGCFIEDDNFRAHHLFGVELPENLNVEKLKSKLKKATIFISFRGNYIRLSCHLYNTKDDFKKLTDCISSCL</sequence>
<keyword evidence="1" id="KW-0663">Pyridoxal phosphate</keyword>
<evidence type="ECO:0000313" key="3">
    <source>
        <dbReference type="EMBL" id="MDD7913115.1"/>
    </source>
</evidence>
<dbReference type="SUPFAM" id="SSF53383">
    <property type="entry name" value="PLP-dependent transferases"/>
    <property type="match status" value="1"/>
</dbReference>
<dbReference type="Pfam" id="PF00266">
    <property type="entry name" value="Aminotran_5"/>
    <property type="match status" value="1"/>
</dbReference>
<keyword evidence="3" id="KW-0032">Aminotransferase</keyword>
<evidence type="ECO:0000256" key="1">
    <source>
        <dbReference type="ARBA" id="ARBA00022898"/>
    </source>
</evidence>
<dbReference type="Gene3D" id="3.90.1150.10">
    <property type="entry name" value="Aspartate Aminotransferase, domain 1"/>
    <property type="match status" value="1"/>
</dbReference>
<dbReference type="RefSeq" id="WP_265724167.1">
    <property type="nucleotide sequence ID" value="NZ_JAOSLC020000002.1"/>
</dbReference>
<evidence type="ECO:0000313" key="4">
    <source>
        <dbReference type="Proteomes" id="UP001151478"/>
    </source>
</evidence>
<dbReference type="Proteomes" id="UP001151478">
    <property type="component" value="Unassembled WGS sequence"/>
</dbReference>
<dbReference type="InterPro" id="IPR015424">
    <property type="entry name" value="PyrdxlP-dep_Trfase"/>
</dbReference>
<dbReference type="PANTHER" id="PTHR43586:SF15">
    <property type="entry name" value="BLR3095 PROTEIN"/>
    <property type="match status" value="1"/>
</dbReference>
<feature type="domain" description="Aminotransferase class V" evidence="2">
    <location>
        <begin position="18"/>
        <end position="358"/>
    </location>
</feature>
<reference evidence="3" key="1">
    <citation type="submission" date="2023-02" db="EMBL/GenBank/DDBJ databases">
        <title>Polaribacter ponticola sp. nov., isolated from seawater.</title>
        <authorList>
            <person name="Baek J.H."/>
            <person name="Kim J.M."/>
            <person name="Choi D.G."/>
            <person name="Jeon C.O."/>
        </authorList>
    </citation>
    <scope>NUCLEOTIDE SEQUENCE</scope>
    <source>
        <strain evidence="3">MSW5</strain>
    </source>
</reference>
<keyword evidence="4" id="KW-1185">Reference proteome</keyword>
<name>A0ABT5S4S6_9FLAO</name>
<gene>
    <name evidence="3" type="ORF">N5A56_001095</name>
</gene>
<dbReference type="Gene3D" id="3.40.640.10">
    <property type="entry name" value="Type I PLP-dependent aspartate aminotransferase-like (Major domain)"/>
    <property type="match status" value="1"/>
</dbReference>
<dbReference type="GO" id="GO:0008483">
    <property type="term" value="F:transaminase activity"/>
    <property type="evidence" value="ECO:0007669"/>
    <property type="project" value="UniProtKB-KW"/>
</dbReference>
<keyword evidence="3" id="KW-0808">Transferase</keyword>